<accession>A0A412ZHU3</accession>
<reference evidence="1 2" key="1">
    <citation type="submission" date="2018-08" db="EMBL/GenBank/DDBJ databases">
        <title>A genome reference for cultivated species of the human gut microbiota.</title>
        <authorList>
            <person name="Zou Y."/>
            <person name="Xue W."/>
            <person name="Luo G."/>
        </authorList>
    </citation>
    <scope>NUCLEOTIDE SEQUENCE [LARGE SCALE GENOMIC DNA]</scope>
    <source>
        <strain evidence="1 2">AF14-1AC</strain>
    </source>
</reference>
<evidence type="ECO:0000313" key="2">
    <source>
        <dbReference type="Proteomes" id="UP000283678"/>
    </source>
</evidence>
<protein>
    <submittedName>
        <fullName evidence="1">Uncharacterized protein</fullName>
    </submittedName>
</protein>
<proteinExistence type="predicted"/>
<dbReference type="EMBL" id="QRZL01000004">
    <property type="protein sequence ID" value="RGV80038.1"/>
    <property type="molecule type" value="Genomic_DNA"/>
</dbReference>
<dbReference type="AlphaFoldDB" id="A0A412ZHU3"/>
<dbReference type="Proteomes" id="UP000283678">
    <property type="component" value="Unassembled WGS sequence"/>
</dbReference>
<comment type="caution">
    <text evidence="1">The sequence shown here is derived from an EMBL/GenBank/DDBJ whole genome shotgun (WGS) entry which is preliminary data.</text>
</comment>
<gene>
    <name evidence="1" type="ORF">DWW04_06475</name>
</gene>
<organism evidence="1 2">
    <name type="scientific">Phocaeicola dorei</name>
    <dbReference type="NCBI Taxonomy" id="357276"/>
    <lineage>
        <taxon>Bacteria</taxon>
        <taxon>Pseudomonadati</taxon>
        <taxon>Bacteroidota</taxon>
        <taxon>Bacteroidia</taxon>
        <taxon>Bacteroidales</taxon>
        <taxon>Bacteroidaceae</taxon>
        <taxon>Phocaeicola</taxon>
    </lineage>
</organism>
<sequence length="226" mass="27119">MILIQKETYYRNKGKLENEYFQMTIDDISKYLNLKNKNDVRCVIEALYANKLIDVICTKVKGRNIPNQYKINWDKVNEYNKLSLYDIIEFKQYISKLERGSKTTYDKNNIEYNVIQDVVQNVSTNIDNIYNIDNTDNNTNILKDKYNIKNEIDNIFDIESYINTYSVPNDIKSFANKLNRKAISLLDKYNFNEELIEYGRECINYKMEYLNEFIDKFTILERERNI</sequence>
<name>A0A412ZHU3_9BACT</name>
<evidence type="ECO:0000313" key="1">
    <source>
        <dbReference type="EMBL" id="RGV80038.1"/>
    </source>
</evidence>